<gene>
    <name evidence="9" type="primary">trxA</name>
    <name evidence="9" type="ORF">ACFP0N_12625</name>
</gene>
<evidence type="ECO:0000313" key="9">
    <source>
        <dbReference type="EMBL" id="MFC5885813.1"/>
    </source>
</evidence>
<keyword evidence="10" id="KW-1185">Reference proteome</keyword>
<dbReference type="RefSeq" id="WP_313763086.1">
    <property type="nucleotide sequence ID" value="NZ_BAAAVH010000107.1"/>
</dbReference>
<evidence type="ECO:0000259" key="8">
    <source>
        <dbReference type="PROSITE" id="PS51352"/>
    </source>
</evidence>
<dbReference type="InterPro" id="IPR005746">
    <property type="entry name" value="Thioredoxin"/>
</dbReference>
<proteinExistence type="inferred from homology"/>
<dbReference type="Proteomes" id="UP001596067">
    <property type="component" value="Unassembled WGS sequence"/>
</dbReference>
<reference evidence="10" key="1">
    <citation type="journal article" date="2019" name="Int. J. Syst. Evol. Microbiol.">
        <title>The Global Catalogue of Microorganisms (GCM) 10K type strain sequencing project: providing services to taxonomists for standard genome sequencing and annotation.</title>
        <authorList>
            <consortium name="The Broad Institute Genomics Platform"/>
            <consortium name="The Broad Institute Genome Sequencing Center for Infectious Disease"/>
            <person name="Wu L."/>
            <person name="Ma J."/>
        </authorList>
    </citation>
    <scope>NUCLEOTIDE SEQUENCE [LARGE SCALE GENOMIC DNA]</scope>
    <source>
        <strain evidence="10">CGMCC 4.1469</strain>
    </source>
</reference>
<dbReference type="PROSITE" id="PS00194">
    <property type="entry name" value="THIOREDOXIN_1"/>
    <property type="match status" value="1"/>
</dbReference>
<keyword evidence="3" id="KW-0249">Electron transport</keyword>
<evidence type="ECO:0000256" key="6">
    <source>
        <dbReference type="NCBIfam" id="TIGR01068"/>
    </source>
</evidence>
<dbReference type="Gene3D" id="3.40.30.10">
    <property type="entry name" value="Glutaredoxin"/>
    <property type="match status" value="1"/>
</dbReference>
<evidence type="ECO:0000256" key="1">
    <source>
        <dbReference type="ARBA" id="ARBA00008987"/>
    </source>
</evidence>
<dbReference type="PROSITE" id="PS51352">
    <property type="entry name" value="THIOREDOXIN_2"/>
    <property type="match status" value="1"/>
</dbReference>
<feature type="domain" description="Thioredoxin" evidence="8">
    <location>
        <begin position="71"/>
        <end position="177"/>
    </location>
</feature>
<dbReference type="EMBL" id="JBHSOD010000012">
    <property type="protein sequence ID" value="MFC5885813.1"/>
    <property type="molecule type" value="Genomic_DNA"/>
</dbReference>
<evidence type="ECO:0000313" key="10">
    <source>
        <dbReference type="Proteomes" id="UP001596067"/>
    </source>
</evidence>
<dbReference type="NCBIfam" id="TIGR01068">
    <property type="entry name" value="thioredoxin"/>
    <property type="match status" value="1"/>
</dbReference>
<comment type="similarity">
    <text evidence="1">Belongs to the thioredoxin family.</text>
</comment>
<protein>
    <recommendedName>
        <fullName evidence="6">Thioredoxin</fullName>
    </recommendedName>
</protein>
<dbReference type="SUPFAM" id="SSF52833">
    <property type="entry name" value="Thioredoxin-like"/>
    <property type="match status" value="1"/>
</dbReference>
<dbReference type="PANTHER" id="PTHR45663">
    <property type="entry name" value="GEO12009P1"/>
    <property type="match status" value="1"/>
</dbReference>
<organism evidence="9 10">
    <name type="scientific">Kitasatospora aburaviensis</name>
    <dbReference type="NCBI Taxonomy" id="67265"/>
    <lineage>
        <taxon>Bacteria</taxon>
        <taxon>Bacillati</taxon>
        <taxon>Actinomycetota</taxon>
        <taxon>Actinomycetes</taxon>
        <taxon>Kitasatosporales</taxon>
        <taxon>Streptomycetaceae</taxon>
        <taxon>Kitasatospora</taxon>
    </lineage>
</organism>
<keyword evidence="4" id="KW-1015">Disulfide bond</keyword>
<comment type="caution">
    <text evidence="9">The sequence shown here is derived from an EMBL/GenBank/DDBJ whole genome shotgun (WGS) entry which is preliminary data.</text>
</comment>
<accession>A0ABW1EUW9</accession>
<keyword evidence="2" id="KW-0813">Transport</keyword>
<evidence type="ECO:0000256" key="7">
    <source>
        <dbReference type="SAM" id="MobiDB-lite"/>
    </source>
</evidence>
<dbReference type="InterPro" id="IPR013766">
    <property type="entry name" value="Thioredoxin_domain"/>
</dbReference>
<evidence type="ECO:0000256" key="4">
    <source>
        <dbReference type="ARBA" id="ARBA00023157"/>
    </source>
</evidence>
<dbReference type="PANTHER" id="PTHR45663:SF40">
    <property type="entry name" value="THIOREDOXIN 2"/>
    <property type="match status" value="1"/>
</dbReference>
<name>A0ABW1EUW9_9ACTN</name>
<dbReference type="CDD" id="cd02947">
    <property type="entry name" value="TRX_family"/>
    <property type="match status" value="1"/>
</dbReference>
<sequence length="197" mass="21726">MVRSPVGQGPRRDAPSGGPRGVRTPTCTDGIGEVLNRPPESLGIARGRRRLSRAHGLNRRLRKGRNREMSNTVELTKENFDEIVPGPEGKDFVFIDFWAEWCGPCRQFAPVFEKAAERHPDLVFAKVDTEAQQELAAAFGIQSIPTLAIIREGVLVFSQPGALPEATFEDLIGQARKLDMAEVKRKVEAEQKAAPQA</sequence>
<dbReference type="InterPro" id="IPR036249">
    <property type="entry name" value="Thioredoxin-like_sf"/>
</dbReference>
<dbReference type="Pfam" id="PF00085">
    <property type="entry name" value="Thioredoxin"/>
    <property type="match status" value="1"/>
</dbReference>
<dbReference type="PRINTS" id="PR00421">
    <property type="entry name" value="THIOREDOXIN"/>
</dbReference>
<evidence type="ECO:0000256" key="5">
    <source>
        <dbReference type="ARBA" id="ARBA00023284"/>
    </source>
</evidence>
<evidence type="ECO:0000256" key="2">
    <source>
        <dbReference type="ARBA" id="ARBA00022448"/>
    </source>
</evidence>
<keyword evidence="5" id="KW-0676">Redox-active center</keyword>
<dbReference type="InterPro" id="IPR017937">
    <property type="entry name" value="Thioredoxin_CS"/>
</dbReference>
<evidence type="ECO:0000256" key="3">
    <source>
        <dbReference type="ARBA" id="ARBA00022982"/>
    </source>
</evidence>
<feature type="region of interest" description="Disordered" evidence="7">
    <location>
        <begin position="1"/>
        <end position="34"/>
    </location>
</feature>